<evidence type="ECO:0000313" key="3">
    <source>
        <dbReference type="Proteomes" id="UP001568894"/>
    </source>
</evidence>
<comment type="caution">
    <text evidence="2">The sequence shown here is derived from an EMBL/GenBank/DDBJ whole genome shotgun (WGS) entry which is preliminary data.</text>
</comment>
<sequence>MKRIKFDNVAKNWLLITLMLISILCLIFGAFEIIEFTNPKINNWLRSIGFLGQALYFSRMFWFRNYVQWNKKGALIRIKSFWGENIKFDELSHATLEHKNLKIFNGDAVRYEFDLSDFEREDAEKLHTIINQNC</sequence>
<evidence type="ECO:0000256" key="1">
    <source>
        <dbReference type="SAM" id="Phobius"/>
    </source>
</evidence>
<organism evidence="2 3">
    <name type="scientific">Flavobacterium frigidarium</name>
    <dbReference type="NCBI Taxonomy" id="99286"/>
    <lineage>
        <taxon>Bacteria</taxon>
        <taxon>Pseudomonadati</taxon>
        <taxon>Bacteroidota</taxon>
        <taxon>Flavobacteriia</taxon>
        <taxon>Flavobacteriales</taxon>
        <taxon>Flavobacteriaceae</taxon>
        <taxon>Flavobacterium</taxon>
    </lineage>
</organism>
<name>A0ABV4KE39_9FLAO</name>
<feature type="transmembrane region" description="Helical" evidence="1">
    <location>
        <begin position="43"/>
        <end position="62"/>
    </location>
</feature>
<evidence type="ECO:0008006" key="4">
    <source>
        <dbReference type="Google" id="ProtNLM"/>
    </source>
</evidence>
<keyword evidence="1" id="KW-0472">Membrane</keyword>
<dbReference type="Proteomes" id="UP001568894">
    <property type="component" value="Unassembled WGS sequence"/>
</dbReference>
<gene>
    <name evidence="2" type="ORF">QO192_11500</name>
</gene>
<dbReference type="EMBL" id="JASMRN010000008">
    <property type="protein sequence ID" value="MEZ7515904.1"/>
    <property type="molecule type" value="Genomic_DNA"/>
</dbReference>
<dbReference type="RefSeq" id="WP_371570691.1">
    <property type="nucleotide sequence ID" value="NZ_JASMRN010000008.1"/>
</dbReference>
<accession>A0ABV4KE39</accession>
<keyword evidence="1" id="KW-1133">Transmembrane helix</keyword>
<reference evidence="2 3" key="1">
    <citation type="submission" date="2023-05" db="EMBL/GenBank/DDBJ databases">
        <title>Adaptations of aquatic viruses from atmosphere-close ecosystems of the Central Arctic Ocean.</title>
        <authorList>
            <person name="Rahlff J."/>
            <person name="Holmfeldt K."/>
        </authorList>
    </citation>
    <scope>NUCLEOTIDE SEQUENCE [LARGE SCALE GENOMIC DNA]</scope>
    <source>
        <strain evidence="2 3">Arc14</strain>
    </source>
</reference>
<keyword evidence="1" id="KW-0812">Transmembrane</keyword>
<evidence type="ECO:0000313" key="2">
    <source>
        <dbReference type="EMBL" id="MEZ7515904.1"/>
    </source>
</evidence>
<proteinExistence type="predicted"/>
<protein>
    <recommendedName>
        <fullName evidence="4">PH domain-containing protein</fullName>
    </recommendedName>
</protein>
<keyword evidence="3" id="KW-1185">Reference proteome</keyword>
<feature type="transmembrane region" description="Helical" evidence="1">
    <location>
        <begin position="12"/>
        <end position="31"/>
    </location>
</feature>